<gene>
    <name evidence="4" type="ORF">COCSUDRAFT_30882</name>
</gene>
<dbReference type="CDD" id="cd00780">
    <property type="entry name" value="NTF2"/>
    <property type="match status" value="1"/>
</dbReference>
<dbReference type="GO" id="GO:0005737">
    <property type="term" value="C:cytoplasm"/>
    <property type="evidence" value="ECO:0007669"/>
    <property type="project" value="UniProtKB-SubCell"/>
</dbReference>
<dbReference type="InterPro" id="IPR018222">
    <property type="entry name" value="Nuclear_transport_factor_2_euk"/>
</dbReference>
<dbReference type="KEGG" id="csl:COCSUDRAFT_30882"/>
<dbReference type="EMBL" id="AGSI01000017">
    <property type="protein sequence ID" value="EIE19819.1"/>
    <property type="molecule type" value="Genomic_DNA"/>
</dbReference>
<keyword evidence="2" id="KW-0539">Nucleus</keyword>
<name>I0YN50_COCSC</name>
<feature type="domain" description="NTF2" evidence="3">
    <location>
        <begin position="7"/>
        <end position="119"/>
    </location>
</feature>
<accession>I0YN50</accession>
<dbReference type="GO" id="GO:0051028">
    <property type="term" value="P:mRNA transport"/>
    <property type="evidence" value="ECO:0007669"/>
    <property type="project" value="UniProtKB-UniRule"/>
</dbReference>
<dbReference type="Gene3D" id="3.10.450.50">
    <property type="match status" value="1"/>
</dbReference>
<sequence length="122" mass="13459">MASPEEVAKAFQEHYYKTFDQNRAALQPLYQDNAILSFEGQKFQGQAAVIGKLTSLPFQQVRHHISSVDAQPSLSNGLIVFVTGQLLVDGEANPLKFSQVFHLAASGGSFIITNDIFRLNYA</sequence>
<dbReference type="OrthoDB" id="6507044at2759"/>
<dbReference type="InterPro" id="IPR032710">
    <property type="entry name" value="NTF2-like_dom_sf"/>
</dbReference>
<dbReference type="InterPro" id="IPR002075">
    <property type="entry name" value="NTF2_dom"/>
</dbReference>
<evidence type="ECO:0000313" key="5">
    <source>
        <dbReference type="Proteomes" id="UP000007264"/>
    </source>
</evidence>
<evidence type="ECO:0000259" key="3">
    <source>
        <dbReference type="PROSITE" id="PS50177"/>
    </source>
</evidence>
<evidence type="ECO:0000256" key="1">
    <source>
        <dbReference type="ARBA" id="ARBA00022490"/>
    </source>
</evidence>
<evidence type="ECO:0000256" key="2">
    <source>
        <dbReference type="RuleBase" id="RU369002"/>
    </source>
</evidence>
<dbReference type="STRING" id="574566.I0YN50"/>
<dbReference type="Pfam" id="PF02136">
    <property type="entry name" value="NTF2"/>
    <property type="match status" value="1"/>
</dbReference>
<dbReference type="FunFam" id="3.10.450.50:FF:000005">
    <property type="entry name" value="Nuclear transport factor 2"/>
    <property type="match status" value="1"/>
</dbReference>
<dbReference type="eggNOG" id="KOG2104">
    <property type="taxonomic scope" value="Eukaryota"/>
</dbReference>
<dbReference type="InterPro" id="IPR045875">
    <property type="entry name" value="NTF2"/>
</dbReference>
<proteinExistence type="predicted"/>
<dbReference type="SUPFAM" id="SSF54427">
    <property type="entry name" value="NTF2-like"/>
    <property type="match status" value="1"/>
</dbReference>
<comment type="caution">
    <text evidence="4">The sequence shown here is derived from an EMBL/GenBank/DDBJ whole genome shotgun (WGS) entry which is preliminary data.</text>
</comment>
<dbReference type="GeneID" id="17037822"/>
<comment type="function">
    <text evidence="2">Has a role in nuclear-cytoplasmic transport of proteins and mRNAs.</text>
</comment>
<reference evidence="4 5" key="1">
    <citation type="journal article" date="2012" name="Genome Biol.">
        <title>The genome of the polar eukaryotic microalga coccomyxa subellipsoidea reveals traits of cold adaptation.</title>
        <authorList>
            <person name="Blanc G."/>
            <person name="Agarkova I."/>
            <person name="Grimwood J."/>
            <person name="Kuo A."/>
            <person name="Brueggeman A."/>
            <person name="Dunigan D."/>
            <person name="Gurnon J."/>
            <person name="Ladunga I."/>
            <person name="Lindquist E."/>
            <person name="Lucas S."/>
            <person name="Pangilinan J."/>
            <person name="Proschold T."/>
            <person name="Salamov A."/>
            <person name="Schmutz J."/>
            <person name="Weeks D."/>
            <person name="Yamada T."/>
            <person name="Claverie J.M."/>
            <person name="Grigoriev I."/>
            <person name="Van Etten J."/>
            <person name="Lomsadze A."/>
            <person name="Borodovsky M."/>
        </authorList>
    </citation>
    <scope>NUCLEOTIDE SEQUENCE [LARGE SCALE GENOMIC DNA]</scope>
    <source>
        <strain evidence="4 5">C-169</strain>
    </source>
</reference>
<organism evidence="4 5">
    <name type="scientific">Coccomyxa subellipsoidea (strain C-169)</name>
    <name type="common">Green microalga</name>
    <dbReference type="NCBI Taxonomy" id="574566"/>
    <lineage>
        <taxon>Eukaryota</taxon>
        <taxon>Viridiplantae</taxon>
        <taxon>Chlorophyta</taxon>
        <taxon>core chlorophytes</taxon>
        <taxon>Trebouxiophyceae</taxon>
        <taxon>Trebouxiophyceae incertae sedis</taxon>
        <taxon>Coccomyxaceae</taxon>
        <taxon>Coccomyxa</taxon>
        <taxon>Coccomyxa subellipsoidea</taxon>
    </lineage>
</organism>
<dbReference type="Proteomes" id="UP000007264">
    <property type="component" value="Unassembled WGS sequence"/>
</dbReference>
<keyword evidence="2" id="KW-0813">Transport</keyword>
<dbReference type="PROSITE" id="PS50177">
    <property type="entry name" value="NTF2_DOMAIN"/>
    <property type="match status" value="1"/>
</dbReference>
<evidence type="ECO:0000313" key="4">
    <source>
        <dbReference type="EMBL" id="EIE19819.1"/>
    </source>
</evidence>
<dbReference type="GO" id="GO:0005635">
    <property type="term" value="C:nuclear envelope"/>
    <property type="evidence" value="ECO:0007669"/>
    <property type="project" value="UniProtKB-ARBA"/>
</dbReference>
<dbReference type="RefSeq" id="XP_005644363.1">
    <property type="nucleotide sequence ID" value="XM_005644306.1"/>
</dbReference>
<keyword evidence="2" id="KW-0653">Protein transport</keyword>
<comment type="subcellular location">
    <subcellularLocation>
        <location evidence="2">Cytoplasm</location>
    </subcellularLocation>
    <subcellularLocation>
        <location evidence="2">Nucleus</location>
    </subcellularLocation>
</comment>
<keyword evidence="1 2" id="KW-0963">Cytoplasm</keyword>
<protein>
    <submittedName>
        <fullName evidence="4">Nuclear transport factor 2</fullName>
    </submittedName>
</protein>
<dbReference type="PANTHER" id="PTHR12612">
    <property type="entry name" value="NUCLEAR TRANSPORT FACTOR 2"/>
    <property type="match status" value="1"/>
</dbReference>
<dbReference type="GO" id="GO:0006606">
    <property type="term" value="P:protein import into nucleus"/>
    <property type="evidence" value="ECO:0007669"/>
    <property type="project" value="UniProtKB-ARBA"/>
</dbReference>
<dbReference type="AlphaFoldDB" id="I0YN50"/>
<keyword evidence="5" id="KW-1185">Reference proteome</keyword>